<protein>
    <submittedName>
        <fullName evidence="2">GIY-YIG catalytic domain-containing protein</fullName>
    </submittedName>
</protein>
<dbReference type="AlphaFoldDB" id="A0A2W7STJ2"/>
<organism evidence="2 3">
    <name type="scientific">Algoriphagus chordae</name>
    <dbReference type="NCBI Taxonomy" id="237019"/>
    <lineage>
        <taxon>Bacteria</taxon>
        <taxon>Pseudomonadati</taxon>
        <taxon>Bacteroidota</taxon>
        <taxon>Cytophagia</taxon>
        <taxon>Cytophagales</taxon>
        <taxon>Cyclobacteriaceae</taxon>
        <taxon>Algoriphagus</taxon>
    </lineage>
</organism>
<reference evidence="2 3" key="1">
    <citation type="submission" date="2018-06" db="EMBL/GenBank/DDBJ databases">
        <title>Genomic Encyclopedia of Archaeal and Bacterial Type Strains, Phase II (KMG-II): from individual species to whole genera.</title>
        <authorList>
            <person name="Goeker M."/>
        </authorList>
    </citation>
    <scope>NUCLEOTIDE SEQUENCE [LARGE SCALE GENOMIC DNA]</scope>
    <source>
        <strain evidence="2 3">DSM 19830</strain>
    </source>
</reference>
<comment type="caution">
    <text evidence="2">The sequence shown here is derived from an EMBL/GenBank/DDBJ whole genome shotgun (WGS) entry which is preliminary data.</text>
</comment>
<dbReference type="EMBL" id="QKZT01000005">
    <property type="protein sequence ID" value="PZX54032.1"/>
    <property type="molecule type" value="Genomic_DNA"/>
</dbReference>
<sequence length="151" mass="17379">MITTRVFNIHNGIDTAYIYIWLSKTFSIIYIGMTNNSCGPIGRAQGHFNNKGTFRKRFLEETGLGIENVNDMILLSFSLPKDRVFISTESSYRESVEYLVMKELQLRRGSVSPSFDIISWHDRFPRRTSNSVVKKIANKITNDFISVFPTL</sequence>
<evidence type="ECO:0000313" key="3">
    <source>
        <dbReference type="Proteomes" id="UP000248882"/>
    </source>
</evidence>
<gene>
    <name evidence="2" type="ORF">LV85_01371</name>
</gene>
<dbReference type="InterPro" id="IPR000305">
    <property type="entry name" value="GIY-YIG_endonuc"/>
</dbReference>
<dbReference type="Proteomes" id="UP000248882">
    <property type="component" value="Unassembled WGS sequence"/>
</dbReference>
<dbReference type="Pfam" id="PF01541">
    <property type="entry name" value="GIY-YIG"/>
    <property type="match status" value="1"/>
</dbReference>
<dbReference type="RefSeq" id="WP_111317450.1">
    <property type="nucleotide sequence ID" value="NZ_QKZT01000005.1"/>
</dbReference>
<proteinExistence type="predicted"/>
<evidence type="ECO:0000313" key="2">
    <source>
        <dbReference type="EMBL" id="PZX54032.1"/>
    </source>
</evidence>
<accession>A0A2W7STJ2</accession>
<name>A0A2W7STJ2_9BACT</name>
<keyword evidence="3" id="KW-1185">Reference proteome</keyword>
<feature type="domain" description="GIY-YIG" evidence="1">
    <location>
        <begin position="16"/>
        <end position="77"/>
    </location>
</feature>
<evidence type="ECO:0000259" key="1">
    <source>
        <dbReference type="Pfam" id="PF01541"/>
    </source>
</evidence>
<dbReference type="OrthoDB" id="1429770at2"/>